<protein>
    <submittedName>
        <fullName evidence="1">Uncharacterized protein</fullName>
    </submittedName>
</protein>
<accession>F2NGZ0</accession>
<proteinExistence type="predicted"/>
<evidence type="ECO:0000313" key="2">
    <source>
        <dbReference type="Proteomes" id="UP000000483"/>
    </source>
</evidence>
<dbReference type="STRING" id="880072.Desac_0886"/>
<organism evidence="1 2">
    <name type="scientific">Desulfobacca acetoxidans (strain ATCC 700848 / DSM 11109 / ASRB2)</name>
    <dbReference type="NCBI Taxonomy" id="880072"/>
    <lineage>
        <taxon>Bacteria</taxon>
        <taxon>Pseudomonadati</taxon>
        <taxon>Thermodesulfobacteriota</taxon>
        <taxon>Desulfobaccia</taxon>
        <taxon>Desulfobaccales</taxon>
        <taxon>Desulfobaccaceae</taxon>
        <taxon>Desulfobacca</taxon>
    </lineage>
</organism>
<name>F2NGZ0_DESAR</name>
<reference evidence="1 2" key="1">
    <citation type="journal article" date="2011" name="Stand. Genomic Sci.">
        <title>Complete genome sequence of the acetate-degrading sulfate reducer Desulfobacca acetoxidans type strain (ASRB2).</title>
        <authorList>
            <person name="Goker M."/>
            <person name="Teshima H."/>
            <person name="Lapidus A."/>
            <person name="Nolan M."/>
            <person name="Lucas S."/>
            <person name="Hammon N."/>
            <person name="Deshpande S."/>
            <person name="Cheng J.F."/>
            <person name="Tapia R."/>
            <person name="Han C."/>
            <person name="Goodwin L."/>
            <person name="Pitluck S."/>
            <person name="Huntemann M."/>
            <person name="Liolios K."/>
            <person name="Ivanova N."/>
            <person name="Pagani I."/>
            <person name="Mavromatis K."/>
            <person name="Ovchinikova G."/>
            <person name="Pati A."/>
            <person name="Chen A."/>
            <person name="Palaniappan K."/>
            <person name="Land M."/>
            <person name="Hauser L."/>
            <person name="Brambilla E.M."/>
            <person name="Rohde M."/>
            <person name="Spring S."/>
            <person name="Detter J.C."/>
            <person name="Woyke T."/>
            <person name="Bristow J."/>
            <person name="Eisen J.A."/>
            <person name="Markowitz V."/>
            <person name="Hugenholtz P."/>
            <person name="Kyrpides N.C."/>
            <person name="Klenk H.P."/>
        </authorList>
    </citation>
    <scope>NUCLEOTIDE SEQUENCE [LARGE SCALE GENOMIC DNA]</scope>
    <source>
        <strain evidence="2">ATCC 700848 / DSM 11109 / ASRB2</strain>
    </source>
</reference>
<dbReference type="KEGG" id="dao:Desac_0886"/>
<sequence>MEKSREDLLDIVGRMAKGEVEALRDLRREIVDLDLPNQSLSPDNALFLAIYLAKRITGDVWENLATDASFDFNEDILKTFTISLGEALQTILSDDPANHTITNKLGELTRCLYEYFHKISLNPGRVKKGESQ</sequence>
<dbReference type="EMBL" id="CP002629">
    <property type="protein sequence ID" value="AEB08761.1"/>
    <property type="molecule type" value="Genomic_DNA"/>
</dbReference>
<dbReference type="Proteomes" id="UP000000483">
    <property type="component" value="Chromosome"/>
</dbReference>
<dbReference type="RefSeq" id="WP_013705874.1">
    <property type="nucleotide sequence ID" value="NC_015388.1"/>
</dbReference>
<reference evidence="2" key="2">
    <citation type="submission" date="2011-03" db="EMBL/GenBank/DDBJ databases">
        <title>The complete genome of Desulfobacca acetoxidans DSM 11109.</title>
        <authorList>
            <consortium name="US DOE Joint Genome Institute (JGI-PGF)"/>
            <person name="Lucas S."/>
            <person name="Copeland A."/>
            <person name="Lapidus A."/>
            <person name="Bruce D."/>
            <person name="Goodwin L."/>
            <person name="Pitluck S."/>
            <person name="Peters L."/>
            <person name="Kyrpides N."/>
            <person name="Mavromatis K."/>
            <person name="Ivanova N."/>
            <person name="Ovchinnikova G."/>
            <person name="Teshima H."/>
            <person name="Detter J.C."/>
            <person name="Han C."/>
            <person name="Land M."/>
            <person name="Hauser L."/>
            <person name="Markowitz V."/>
            <person name="Cheng J.-F."/>
            <person name="Hugenholtz P."/>
            <person name="Woyke T."/>
            <person name="Wu D."/>
            <person name="Spring S."/>
            <person name="Schueler E."/>
            <person name="Brambilla E."/>
            <person name="Klenk H.-P."/>
            <person name="Eisen J.A."/>
        </authorList>
    </citation>
    <scope>NUCLEOTIDE SEQUENCE [LARGE SCALE GENOMIC DNA]</scope>
    <source>
        <strain evidence="2">ATCC 700848 / DSM 11109 / ASRB2</strain>
    </source>
</reference>
<gene>
    <name evidence="1" type="ordered locus">Desac_0886</name>
</gene>
<dbReference type="HOGENOM" id="CLU_1913648_0_0_7"/>
<keyword evidence="2" id="KW-1185">Reference proteome</keyword>
<dbReference type="AlphaFoldDB" id="F2NGZ0"/>
<evidence type="ECO:0000313" key="1">
    <source>
        <dbReference type="EMBL" id="AEB08761.1"/>
    </source>
</evidence>